<gene>
    <name evidence="5" type="ORF">HNQ92_002516</name>
</gene>
<dbReference type="Pfam" id="PF08501">
    <property type="entry name" value="Shikimate_dh_N"/>
    <property type="match status" value="1"/>
</dbReference>
<protein>
    <submittedName>
        <fullName evidence="5">Shikimate dehydrogenase</fullName>
        <ecNumber evidence="5">1.1.1.25</ecNumber>
    </submittedName>
</protein>
<proteinExistence type="predicted"/>
<dbReference type="Proteomes" id="UP000557307">
    <property type="component" value="Unassembled WGS sequence"/>
</dbReference>
<dbReference type="InterPro" id="IPR036291">
    <property type="entry name" value="NAD(P)-bd_dom_sf"/>
</dbReference>
<dbReference type="GO" id="GO:0009073">
    <property type="term" value="P:aromatic amino acid family biosynthetic process"/>
    <property type="evidence" value="ECO:0007669"/>
    <property type="project" value="UniProtKB-KW"/>
</dbReference>
<keyword evidence="3" id="KW-0057">Aromatic amino acid biosynthesis</keyword>
<accession>A0A840TSX3</accession>
<evidence type="ECO:0000313" key="5">
    <source>
        <dbReference type="EMBL" id="MBB5284373.1"/>
    </source>
</evidence>
<dbReference type="EMBL" id="JACHGF010000003">
    <property type="protein sequence ID" value="MBB5284373.1"/>
    <property type="molecule type" value="Genomic_DNA"/>
</dbReference>
<dbReference type="CDD" id="cd01065">
    <property type="entry name" value="NAD_bind_Shikimate_DH"/>
    <property type="match status" value="1"/>
</dbReference>
<dbReference type="GO" id="GO:0050661">
    <property type="term" value="F:NADP binding"/>
    <property type="evidence" value="ECO:0007669"/>
    <property type="project" value="TreeGrafter"/>
</dbReference>
<dbReference type="PANTHER" id="PTHR21089:SF1">
    <property type="entry name" value="BIFUNCTIONAL 3-DEHYDROQUINATE DEHYDRATASE_SHIKIMATE DEHYDROGENASE, CHLOROPLASTIC"/>
    <property type="match status" value="1"/>
</dbReference>
<dbReference type="GO" id="GO:0004764">
    <property type="term" value="F:shikimate 3-dehydrogenase (NADP+) activity"/>
    <property type="evidence" value="ECO:0007669"/>
    <property type="project" value="UniProtKB-EC"/>
</dbReference>
<feature type="domain" description="Shikimate dehydrogenase substrate binding N-terminal" evidence="4">
    <location>
        <begin position="6"/>
        <end position="89"/>
    </location>
</feature>
<dbReference type="PANTHER" id="PTHR21089">
    <property type="entry name" value="SHIKIMATE DEHYDROGENASE"/>
    <property type="match status" value="1"/>
</dbReference>
<dbReference type="SUPFAM" id="SSF51735">
    <property type="entry name" value="NAD(P)-binding Rossmann-fold domains"/>
    <property type="match status" value="1"/>
</dbReference>
<dbReference type="InterPro" id="IPR022893">
    <property type="entry name" value="Shikimate_DH_fam"/>
</dbReference>
<dbReference type="GO" id="GO:0005829">
    <property type="term" value="C:cytosol"/>
    <property type="evidence" value="ECO:0007669"/>
    <property type="project" value="TreeGrafter"/>
</dbReference>
<keyword evidence="6" id="KW-1185">Reference proteome</keyword>
<keyword evidence="3" id="KW-0028">Amino-acid biosynthesis</keyword>
<evidence type="ECO:0000259" key="4">
    <source>
        <dbReference type="Pfam" id="PF08501"/>
    </source>
</evidence>
<name>A0A840TSX3_9BACT</name>
<evidence type="ECO:0000256" key="1">
    <source>
        <dbReference type="ARBA" id="ARBA00004871"/>
    </source>
</evidence>
<sequence>MNLYGLIGYPLTHSFSKRFFTEKFAKEGISNSRYDLFEMNSVDSLPDLLTKTPNLRGLNVTIPHKQAVVPLLDDLDEASAGRIGAVNTIKIFADGTTKGYNTDYYGFRQSVEEWLDRRGESQQNLKALVLGNGGAARAVKVALKDMKTSYKVVSRQEGEDSLRYEDITEEIIDTYRLIINTTPLGMYPNTEECPPLPYDRLTHQHFLYDLVYNPVETLFLKKGAEKGAITQNGLKMLYLQAEKAWEIWNNDEDLWNR</sequence>
<dbReference type="GO" id="GO:0009423">
    <property type="term" value="P:chorismate biosynthetic process"/>
    <property type="evidence" value="ECO:0007669"/>
    <property type="project" value="TreeGrafter"/>
</dbReference>
<reference evidence="5 6" key="1">
    <citation type="submission" date="2020-08" db="EMBL/GenBank/DDBJ databases">
        <title>Genomic Encyclopedia of Type Strains, Phase IV (KMG-IV): sequencing the most valuable type-strain genomes for metagenomic binning, comparative biology and taxonomic classification.</title>
        <authorList>
            <person name="Goeker M."/>
        </authorList>
    </citation>
    <scope>NUCLEOTIDE SEQUENCE [LARGE SCALE GENOMIC DNA]</scope>
    <source>
        <strain evidence="5 6">DSM 105074</strain>
    </source>
</reference>
<dbReference type="GO" id="GO:0019632">
    <property type="term" value="P:shikimate metabolic process"/>
    <property type="evidence" value="ECO:0007669"/>
    <property type="project" value="TreeGrafter"/>
</dbReference>
<evidence type="ECO:0000256" key="3">
    <source>
        <dbReference type="ARBA" id="ARBA00023141"/>
    </source>
</evidence>
<dbReference type="InterPro" id="IPR046346">
    <property type="entry name" value="Aminoacid_DH-like_N_sf"/>
</dbReference>
<dbReference type="AlphaFoldDB" id="A0A840TSX3"/>
<keyword evidence="2 5" id="KW-0560">Oxidoreductase</keyword>
<organism evidence="5 6">
    <name type="scientific">Rhabdobacter roseus</name>
    <dbReference type="NCBI Taxonomy" id="1655419"/>
    <lineage>
        <taxon>Bacteria</taxon>
        <taxon>Pseudomonadati</taxon>
        <taxon>Bacteroidota</taxon>
        <taxon>Cytophagia</taxon>
        <taxon>Cytophagales</taxon>
        <taxon>Cytophagaceae</taxon>
        <taxon>Rhabdobacter</taxon>
    </lineage>
</organism>
<dbReference type="EC" id="1.1.1.25" evidence="5"/>
<dbReference type="RefSeq" id="WP_184174316.1">
    <property type="nucleotide sequence ID" value="NZ_JACHGF010000003.1"/>
</dbReference>
<comment type="caution">
    <text evidence="5">The sequence shown here is derived from an EMBL/GenBank/DDBJ whole genome shotgun (WGS) entry which is preliminary data.</text>
</comment>
<dbReference type="Gene3D" id="3.40.50.720">
    <property type="entry name" value="NAD(P)-binding Rossmann-like Domain"/>
    <property type="match status" value="1"/>
</dbReference>
<dbReference type="SUPFAM" id="SSF53223">
    <property type="entry name" value="Aminoacid dehydrogenase-like, N-terminal domain"/>
    <property type="match status" value="1"/>
</dbReference>
<dbReference type="InterPro" id="IPR013708">
    <property type="entry name" value="Shikimate_DH-bd_N"/>
</dbReference>
<dbReference type="Gene3D" id="3.40.50.10860">
    <property type="entry name" value="Leucine Dehydrogenase, chain A, domain 1"/>
    <property type="match status" value="1"/>
</dbReference>
<evidence type="ECO:0000256" key="2">
    <source>
        <dbReference type="ARBA" id="ARBA00023002"/>
    </source>
</evidence>
<comment type="pathway">
    <text evidence="1">Metabolic intermediate biosynthesis; chorismate biosynthesis; chorismate from D-erythrose 4-phosphate and phosphoenolpyruvate: step 4/7.</text>
</comment>
<evidence type="ECO:0000313" key="6">
    <source>
        <dbReference type="Proteomes" id="UP000557307"/>
    </source>
</evidence>